<keyword evidence="2" id="KW-1185">Reference proteome</keyword>
<protein>
    <recommendedName>
        <fullName evidence="3">PLAC8 family protein</fullName>
    </recommendedName>
</protein>
<dbReference type="Pfam" id="PF04749">
    <property type="entry name" value="PLAC8"/>
    <property type="match status" value="1"/>
</dbReference>
<sequence length="175" mass="19740">MADKFYAEKCSEEVMVEAMFEGELPPQKWSTGLCHCCDNGDCGTCWMSYLCPSIKFGQNSSAIYGRDCCGPFCLASALFAIPKIGPFIMPLYTSRARSTLRNKYNIDTQCCSTEVCNKQIDDYCHHLFCMPCSLAQEDREMKLRGHWEMNPVIYSAPVQQDMVIGYAPVMITSEV</sequence>
<dbReference type="InterPro" id="IPR006461">
    <property type="entry name" value="PLAC_motif_containing"/>
</dbReference>
<name>A0AAE0L531_9CHLO</name>
<proteinExistence type="predicted"/>
<dbReference type="AlphaFoldDB" id="A0AAE0L531"/>
<organism evidence="1 2">
    <name type="scientific">Cymbomonas tetramitiformis</name>
    <dbReference type="NCBI Taxonomy" id="36881"/>
    <lineage>
        <taxon>Eukaryota</taxon>
        <taxon>Viridiplantae</taxon>
        <taxon>Chlorophyta</taxon>
        <taxon>Pyramimonadophyceae</taxon>
        <taxon>Pyramimonadales</taxon>
        <taxon>Pyramimonadaceae</taxon>
        <taxon>Cymbomonas</taxon>
    </lineage>
</organism>
<dbReference type="EMBL" id="LGRX02009158">
    <property type="protein sequence ID" value="KAK3272104.1"/>
    <property type="molecule type" value="Genomic_DNA"/>
</dbReference>
<comment type="caution">
    <text evidence="1">The sequence shown here is derived from an EMBL/GenBank/DDBJ whole genome shotgun (WGS) entry which is preliminary data.</text>
</comment>
<evidence type="ECO:0000313" key="1">
    <source>
        <dbReference type="EMBL" id="KAK3272104.1"/>
    </source>
</evidence>
<gene>
    <name evidence="1" type="ORF">CYMTET_19582</name>
</gene>
<dbReference type="Proteomes" id="UP001190700">
    <property type="component" value="Unassembled WGS sequence"/>
</dbReference>
<accession>A0AAE0L531</accession>
<reference evidence="1 2" key="1">
    <citation type="journal article" date="2015" name="Genome Biol. Evol.">
        <title>Comparative Genomics of a Bacterivorous Green Alga Reveals Evolutionary Causalities and Consequences of Phago-Mixotrophic Mode of Nutrition.</title>
        <authorList>
            <person name="Burns J.A."/>
            <person name="Paasch A."/>
            <person name="Narechania A."/>
            <person name="Kim E."/>
        </authorList>
    </citation>
    <scope>NUCLEOTIDE SEQUENCE [LARGE SCALE GENOMIC DNA]</scope>
    <source>
        <strain evidence="1 2">PLY_AMNH</strain>
    </source>
</reference>
<dbReference type="PANTHER" id="PTHR15907">
    <property type="entry name" value="DUF614 FAMILY PROTEIN-RELATED"/>
    <property type="match status" value="1"/>
</dbReference>
<evidence type="ECO:0008006" key="3">
    <source>
        <dbReference type="Google" id="ProtNLM"/>
    </source>
</evidence>
<dbReference type="NCBIfam" id="TIGR01571">
    <property type="entry name" value="A_thal_Cys_rich"/>
    <property type="match status" value="1"/>
</dbReference>
<evidence type="ECO:0000313" key="2">
    <source>
        <dbReference type="Proteomes" id="UP001190700"/>
    </source>
</evidence>